<dbReference type="InterPro" id="IPR036390">
    <property type="entry name" value="WH_DNA-bd_sf"/>
</dbReference>
<evidence type="ECO:0000256" key="4">
    <source>
        <dbReference type="ARBA" id="ARBA00023163"/>
    </source>
</evidence>
<dbReference type="AlphaFoldDB" id="A0A411YW98"/>
<dbReference type="GO" id="GO:0003700">
    <property type="term" value="F:DNA-binding transcription factor activity"/>
    <property type="evidence" value="ECO:0007669"/>
    <property type="project" value="InterPro"/>
</dbReference>
<feature type="domain" description="HTH lysR-type" evidence="5">
    <location>
        <begin position="2"/>
        <end position="59"/>
    </location>
</feature>
<dbReference type="PANTHER" id="PTHR30537">
    <property type="entry name" value="HTH-TYPE TRANSCRIPTIONAL REGULATOR"/>
    <property type="match status" value="1"/>
</dbReference>
<accession>A0A411YW98</accession>
<dbReference type="PANTHER" id="PTHR30537:SF26">
    <property type="entry name" value="GLYCINE CLEAVAGE SYSTEM TRANSCRIPTIONAL ACTIVATOR"/>
    <property type="match status" value="1"/>
</dbReference>
<keyword evidence="7" id="KW-1185">Reference proteome</keyword>
<proteinExistence type="inferred from homology"/>
<dbReference type="InterPro" id="IPR000847">
    <property type="entry name" value="LysR_HTH_N"/>
</dbReference>
<dbReference type="PROSITE" id="PS50931">
    <property type="entry name" value="HTH_LYSR"/>
    <property type="match status" value="1"/>
</dbReference>
<evidence type="ECO:0000313" key="7">
    <source>
        <dbReference type="Proteomes" id="UP000284547"/>
    </source>
</evidence>
<comment type="similarity">
    <text evidence="1">Belongs to the LysR transcriptional regulatory family.</text>
</comment>
<dbReference type="InterPro" id="IPR005119">
    <property type="entry name" value="LysR_subst-bd"/>
</dbReference>
<evidence type="ECO:0000256" key="1">
    <source>
        <dbReference type="ARBA" id="ARBA00009437"/>
    </source>
</evidence>
<dbReference type="SUPFAM" id="SSF53850">
    <property type="entry name" value="Periplasmic binding protein-like II"/>
    <property type="match status" value="1"/>
</dbReference>
<keyword evidence="4" id="KW-0804">Transcription</keyword>
<dbReference type="SUPFAM" id="SSF46785">
    <property type="entry name" value="Winged helix' DNA-binding domain"/>
    <property type="match status" value="1"/>
</dbReference>
<dbReference type="InterPro" id="IPR036388">
    <property type="entry name" value="WH-like_DNA-bd_sf"/>
</dbReference>
<dbReference type="RefSeq" id="WP_118156155.1">
    <property type="nucleotide sequence ID" value="NZ_QWEY01000021.1"/>
</dbReference>
<dbReference type="CDD" id="cd08432">
    <property type="entry name" value="PBP2_GcdR_TrpI_HvrB_AmpR_like"/>
    <property type="match status" value="1"/>
</dbReference>
<dbReference type="OrthoDB" id="5526340at2"/>
<dbReference type="Proteomes" id="UP000284547">
    <property type="component" value="Unassembled WGS sequence"/>
</dbReference>
<dbReference type="Gene3D" id="3.40.190.10">
    <property type="entry name" value="Periplasmic binding protein-like II"/>
    <property type="match status" value="2"/>
</dbReference>
<gene>
    <name evidence="6" type="ORF">D1012_21405</name>
</gene>
<protein>
    <submittedName>
        <fullName evidence="6">LysR family transcriptional regulator</fullName>
    </submittedName>
</protein>
<dbReference type="Gene3D" id="1.10.10.10">
    <property type="entry name" value="Winged helix-like DNA-binding domain superfamily/Winged helix DNA-binding domain"/>
    <property type="match status" value="1"/>
</dbReference>
<evidence type="ECO:0000259" key="5">
    <source>
        <dbReference type="PROSITE" id="PS50931"/>
    </source>
</evidence>
<evidence type="ECO:0000313" key="6">
    <source>
        <dbReference type="EMBL" id="RGP35164.1"/>
    </source>
</evidence>
<dbReference type="Pfam" id="PF03466">
    <property type="entry name" value="LysR_substrate"/>
    <property type="match status" value="1"/>
</dbReference>
<evidence type="ECO:0000256" key="2">
    <source>
        <dbReference type="ARBA" id="ARBA00023015"/>
    </source>
</evidence>
<dbReference type="GO" id="GO:0043565">
    <property type="term" value="F:sequence-specific DNA binding"/>
    <property type="evidence" value="ECO:0007669"/>
    <property type="project" value="TreeGrafter"/>
</dbReference>
<dbReference type="InterPro" id="IPR058163">
    <property type="entry name" value="LysR-type_TF_proteobact-type"/>
</dbReference>
<reference evidence="6 7" key="1">
    <citation type="submission" date="2018-08" db="EMBL/GenBank/DDBJ databases">
        <title>Flavobacterium tibetense sp. nov., isolated from a wetland YonghuCo on Tibetan Plateau.</title>
        <authorList>
            <person name="Phurbu D."/>
            <person name="Lu H."/>
            <person name="Xing P."/>
        </authorList>
    </citation>
    <scope>NUCLEOTIDE SEQUENCE [LARGE SCALE GENOMIC DNA]</scope>
    <source>
        <strain evidence="6 7">DJC</strain>
    </source>
</reference>
<sequence length="298" mass="33209">MVPFRAISVFYQVATLNSVAAAAEHLGVTPSAVTQQLRALEQQIGTSLVTKVGRKIRLTEAGERYFEMIAEQVEGIIASTQLIQGAKPSTLLTIRATPTISTKWLLPRLPAFLDANPDIDIRLDGTNEPTDFARDLVDVEIRHGTGKWTGLHIEPLVEERFVPVCAPSLAGQGALQVGDLTGFRLIHSVKAQVQWNTLFQKAGIADQGVMKRLYFDRSHMAVDAAVLGLGVALESTLMMERELQTGQLVVPLRDVPEMRVTTQWLVCPHANLRRRRVKRFLDWVRDQARDWQRIGMNA</sequence>
<dbReference type="GO" id="GO:0006351">
    <property type="term" value="P:DNA-templated transcription"/>
    <property type="evidence" value="ECO:0007669"/>
    <property type="project" value="TreeGrafter"/>
</dbReference>
<dbReference type="EMBL" id="QWEY01000021">
    <property type="protein sequence ID" value="RGP35164.1"/>
    <property type="molecule type" value="Genomic_DNA"/>
</dbReference>
<comment type="caution">
    <text evidence="6">The sequence shown here is derived from an EMBL/GenBank/DDBJ whole genome shotgun (WGS) entry which is preliminary data.</text>
</comment>
<dbReference type="Pfam" id="PF00126">
    <property type="entry name" value="HTH_1"/>
    <property type="match status" value="1"/>
</dbReference>
<organism evidence="6 7">
    <name type="scientific">Pseudotabrizicola alkalilacus</name>
    <dbReference type="NCBI Taxonomy" id="2305252"/>
    <lineage>
        <taxon>Bacteria</taxon>
        <taxon>Pseudomonadati</taxon>
        <taxon>Pseudomonadota</taxon>
        <taxon>Alphaproteobacteria</taxon>
        <taxon>Rhodobacterales</taxon>
        <taxon>Paracoccaceae</taxon>
        <taxon>Pseudotabrizicola</taxon>
    </lineage>
</organism>
<keyword evidence="2" id="KW-0805">Transcription regulation</keyword>
<name>A0A411YW98_9RHOB</name>
<keyword evidence="3" id="KW-0238">DNA-binding</keyword>
<evidence type="ECO:0000256" key="3">
    <source>
        <dbReference type="ARBA" id="ARBA00023125"/>
    </source>
</evidence>